<sequence>MMTLKWLGNLLVILFAILIIAPLLIVLFTSFKTTPQFYASPLGFPESLSFHNFIALFEGQPMLAYFRNSIAVTLSTVALELLTAGCIAYAISRSGKRIGNLAFGLFALGLMVPSQINMIPIYAMIRSLGWTNSLTALIVVTSAVLLPLAVFMLTGFMKTLPKEILEAGEIDGAGEWRLFTRIALPLSAPYFAATAAFLFVIVWNDLLFPMLLLSGKDKLTLPLALLSFRGEYVSNYPQLLAGVVVTALPMIVLFVLLQRYFISGALAGSLKG</sequence>
<evidence type="ECO:0000313" key="9">
    <source>
        <dbReference type="EMBL" id="GIQ64793.1"/>
    </source>
</evidence>
<dbReference type="PROSITE" id="PS50928">
    <property type="entry name" value="ABC_TM1"/>
    <property type="match status" value="1"/>
</dbReference>
<gene>
    <name evidence="9" type="ORF">PACILC2_33610</name>
</gene>
<evidence type="ECO:0000259" key="8">
    <source>
        <dbReference type="PROSITE" id="PS50928"/>
    </source>
</evidence>
<organism evidence="9 10">
    <name type="scientific">Paenibacillus cisolokensis</name>
    <dbReference type="NCBI Taxonomy" id="1658519"/>
    <lineage>
        <taxon>Bacteria</taxon>
        <taxon>Bacillati</taxon>
        <taxon>Bacillota</taxon>
        <taxon>Bacilli</taxon>
        <taxon>Bacillales</taxon>
        <taxon>Paenibacillaceae</taxon>
        <taxon>Paenibacillus</taxon>
    </lineage>
</organism>
<keyword evidence="5 7" id="KW-1133">Transmembrane helix</keyword>
<dbReference type="SUPFAM" id="SSF161098">
    <property type="entry name" value="MetI-like"/>
    <property type="match status" value="1"/>
</dbReference>
<dbReference type="Gene3D" id="1.10.3720.10">
    <property type="entry name" value="MetI-like"/>
    <property type="match status" value="1"/>
</dbReference>
<evidence type="ECO:0000313" key="10">
    <source>
        <dbReference type="Proteomes" id="UP000680304"/>
    </source>
</evidence>
<protein>
    <submittedName>
        <fullName evidence="9">Sugar ABC transporter permease</fullName>
    </submittedName>
</protein>
<accession>A0ABQ4N970</accession>
<comment type="caution">
    <text evidence="9">The sequence shown here is derived from an EMBL/GenBank/DDBJ whole genome shotgun (WGS) entry which is preliminary data.</text>
</comment>
<feature type="transmembrane region" description="Helical" evidence="7">
    <location>
        <begin position="137"/>
        <end position="157"/>
    </location>
</feature>
<dbReference type="PANTHER" id="PTHR43744:SF12">
    <property type="entry name" value="ABC TRANSPORTER PERMEASE PROTEIN MG189-RELATED"/>
    <property type="match status" value="1"/>
</dbReference>
<keyword evidence="6 7" id="KW-0472">Membrane</keyword>
<evidence type="ECO:0000256" key="1">
    <source>
        <dbReference type="ARBA" id="ARBA00004651"/>
    </source>
</evidence>
<evidence type="ECO:0000256" key="5">
    <source>
        <dbReference type="ARBA" id="ARBA00022989"/>
    </source>
</evidence>
<keyword evidence="10" id="KW-1185">Reference proteome</keyword>
<feature type="transmembrane region" description="Helical" evidence="7">
    <location>
        <begin position="178"/>
        <end position="203"/>
    </location>
</feature>
<dbReference type="RefSeq" id="WP_307860602.1">
    <property type="nucleotide sequence ID" value="NZ_BOVJ01000106.1"/>
</dbReference>
<reference evidence="9 10" key="1">
    <citation type="submission" date="2021-04" db="EMBL/GenBank/DDBJ databases">
        <title>Draft genome sequence of Paenibacillus cisolokensis, LC2-13A.</title>
        <authorList>
            <person name="Uke A."/>
            <person name="Chhe C."/>
            <person name="Baramee S."/>
            <person name="Kosugi A."/>
        </authorList>
    </citation>
    <scope>NUCLEOTIDE SEQUENCE [LARGE SCALE GENOMIC DNA]</scope>
    <source>
        <strain evidence="9 10">LC2-13A</strain>
    </source>
</reference>
<dbReference type="Pfam" id="PF00528">
    <property type="entry name" value="BPD_transp_1"/>
    <property type="match status" value="1"/>
</dbReference>
<dbReference type="EMBL" id="BOVJ01000106">
    <property type="protein sequence ID" value="GIQ64793.1"/>
    <property type="molecule type" value="Genomic_DNA"/>
</dbReference>
<keyword evidence="4 7" id="KW-0812">Transmembrane</keyword>
<feature type="transmembrane region" description="Helical" evidence="7">
    <location>
        <begin position="236"/>
        <end position="257"/>
    </location>
</feature>
<comment type="similarity">
    <text evidence="7">Belongs to the binding-protein-dependent transport system permease family.</text>
</comment>
<dbReference type="Proteomes" id="UP000680304">
    <property type="component" value="Unassembled WGS sequence"/>
</dbReference>
<dbReference type="CDD" id="cd06261">
    <property type="entry name" value="TM_PBP2"/>
    <property type="match status" value="1"/>
</dbReference>
<proteinExistence type="inferred from homology"/>
<keyword evidence="3" id="KW-1003">Cell membrane</keyword>
<evidence type="ECO:0000256" key="4">
    <source>
        <dbReference type="ARBA" id="ARBA00022692"/>
    </source>
</evidence>
<feature type="domain" description="ABC transmembrane type-1" evidence="8">
    <location>
        <begin position="66"/>
        <end position="257"/>
    </location>
</feature>
<feature type="transmembrane region" description="Helical" evidence="7">
    <location>
        <begin position="7"/>
        <end position="31"/>
    </location>
</feature>
<comment type="subcellular location">
    <subcellularLocation>
        <location evidence="1 7">Cell membrane</location>
        <topology evidence="1 7">Multi-pass membrane protein</topology>
    </subcellularLocation>
</comment>
<evidence type="ECO:0000256" key="6">
    <source>
        <dbReference type="ARBA" id="ARBA00023136"/>
    </source>
</evidence>
<dbReference type="InterPro" id="IPR000515">
    <property type="entry name" value="MetI-like"/>
</dbReference>
<dbReference type="PANTHER" id="PTHR43744">
    <property type="entry name" value="ABC TRANSPORTER PERMEASE PROTEIN MG189-RELATED-RELATED"/>
    <property type="match status" value="1"/>
</dbReference>
<feature type="transmembrane region" description="Helical" evidence="7">
    <location>
        <begin position="103"/>
        <end position="125"/>
    </location>
</feature>
<dbReference type="InterPro" id="IPR035906">
    <property type="entry name" value="MetI-like_sf"/>
</dbReference>
<evidence type="ECO:0000256" key="3">
    <source>
        <dbReference type="ARBA" id="ARBA00022475"/>
    </source>
</evidence>
<evidence type="ECO:0000256" key="2">
    <source>
        <dbReference type="ARBA" id="ARBA00022448"/>
    </source>
</evidence>
<keyword evidence="2 7" id="KW-0813">Transport</keyword>
<evidence type="ECO:0000256" key="7">
    <source>
        <dbReference type="RuleBase" id="RU363032"/>
    </source>
</evidence>
<feature type="transmembrane region" description="Helical" evidence="7">
    <location>
        <begin position="70"/>
        <end position="91"/>
    </location>
</feature>
<name>A0ABQ4N970_9BACL</name>